<dbReference type="Proteomes" id="UP000652755">
    <property type="component" value="Unassembled WGS sequence"/>
</dbReference>
<comment type="caution">
    <text evidence="2">The sequence shown here is derived from an EMBL/GenBank/DDBJ whole genome shotgun (WGS) entry which is preliminary data.</text>
</comment>
<dbReference type="EMBL" id="JACRYL010000037">
    <property type="protein sequence ID" value="MBC6113131.1"/>
    <property type="molecule type" value="Genomic_DNA"/>
</dbReference>
<accession>A0ABR7KYM4</accession>
<evidence type="ECO:0000313" key="3">
    <source>
        <dbReference type="Proteomes" id="UP000652755"/>
    </source>
</evidence>
<organism evidence="2 3">
    <name type="scientific">Pedobacter fastidiosus</name>
    <dbReference type="NCBI Taxonomy" id="2765361"/>
    <lineage>
        <taxon>Bacteria</taxon>
        <taxon>Pseudomonadati</taxon>
        <taxon>Bacteroidota</taxon>
        <taxon>Sphingobacteriia</taxon>
        <taxon>Sphingobacteriales</taxon>
        <taxon>Sphingobacteriaceae</taxon>
        <taxon>Pedobacter</taxon>
    </lineage>
</organism>
<feature type="transmembrane region" description="Helical" evidence="1">
    <location>
        <begin position="20"/>
        <end position="38"/>
    </location>
</feature>
<keyword evidence="1" id="KW-1133">Transmembrane helix</keyword>
<keyword evidence="1" id="KW-0472">Membrane</keyword>
<keyword evidence="3" id="KW-1185">Reference proteome</keyword>
<keyword evidence="1" id="KW-0812">Transmembrane</keyword>
<gene>
    <name evidence="2" type="ORF">H7U22_22160</name>
</gene>
<sequence>MNEIELKQAKKQADRKALKFIVALFILYILFSQGNLFMNSVMSPGSRFIMPLLLIISITFKGLKLP</sequence>
<evidence type="ECO:0000313" key="2">
    <source>
        <dbReference type="EMBL" id="MBC6113131.1"/>
    </source>
</evidence>
<dbReference type="RefSeq" id="WP_187073551.1">
    <property type="nucleotide sequence ID" value="NZ_JACRYL010000037.1"/>
</dbReference>
<protein>
    <submittedName>
        <fullName evidence="2">Uncharacterized protein</fullName>
    </submittedName>
</protein>
<evidence type="ECO:0000256" key="1">
    <source>
        <dbReference type="SAM" id="Phobius"/>
    </source>
</evidence>
<proteinExistence type="predicted"/>
<reference evidence="2 3" key="1">
    <citation type="submission" date="2020-08" db="EMBL/GenBank/DDBJ databases">
        <authorList>
            <person name="Sun Q."/>
            <person name="Inoue M."/>
        </authorList>
    </citation>
    <scope>NUCLEOTIDE SEQUENCE [LARGE SCALE GENOMIC DNA]</scope>
    <source>
        <strain evidence="2 3">CCM 8938</strain>
    </source>
</reference>
<name>A0ABR7KYM4_9SPHI</name>